<organism evidence="2">
    <name type="scientific">Bionectria ochroleuca</name>
    <name type="common">Gliocladium roseum</name>
    <dbReference type="NCBI Taxonomy" id="29856"/>
    <lineage>
        <taxon>Eukaryota</taxon>
        <taxon>Fungi</taxon>
        <taxon>Dikarya</taxon>
        <taxon>Ascomycota</taxon>
        <taxon>Pezizomycotina</taxon>
        <taxon>Sordariomycetes</taxon>
        <taxon>Hypocreomycetidae</taxon>
        <taxon>Hypocreales</taxon>
        <taxon>Bionectriaceae</taxon>
        <taxon>Clonostachys</taxon>
    </lineage>
</organism>
<evidence type="ECO:0000313" key="2">
    <source>
        <dbReference type="EMBL" id="CEO46188.1"/>
    </source>
</evidence>
<dbReference type="InterPro" id="IPR046373">
    <property type="entry name" value="Acyl-CoA_Oxase/DH_mid-dom_sf"/>
</dbReference>
<name>A0A0B7JMI8_BIOOC</name>
<reference evidence="2" key="1">
    <citation type="submission" date="2015-01" db="EMBL/GenBank/DDBJ databases">
        <authorList>
            <person name="Durling Mikael"/>
        </authorList>
    </citation>
    <scope>NUCLEOTIDE SEQUENCE</scope>
</reference>
<accession>A0A0B7JMI8</accession>
<feature type="compositionally biased region" description="Polar residues" evidence="1">
    <location>
        <begin position="19"/>
        <end position="33"/>
    </location>
</feature>
<dbReference type="AlphaFoldDB" id="A0A0B7JMI8"/>
<dbReference type="EMBL" id="CDPU01000004">
    <property type="protein sequence ID" value="CEO46188.1"/>
    <property type="molecule type" value="Genomic_DNA"/>
</dbReference>
<protein>
    <submittedName>
        <fullName evidence="2">Uncharacterized protein</fullName>
    </submittedName>
</protein>
<feature type="region of interest" description="Disordered" evidence="1">
    <location>
        <begin position="19"/>
        <end position="41"/>
    </location>
</feature>
<dbReference type="GO" id="GO:0016627">
    <property type="term" value="F:oxidoreductase activity, acting on the CH-CH group of donors"/>
    <property type="evidence" value="ECO:0007669"/>
    <property type="project" value="InterPro"/>
</dbReference>
<sequence>MSDVWVEVQLLELFQSPNMGMRSNASAGFQASSQERRGSSDLANLEATAKKSPDGKFYIVNGHKVAQINLTLHTGAFKKAKI</sequence>
<gene>
    <name evidence="2" type="ORF">BN869_000002243_1</name>
</gene>
<proteinExistence type="predicted"/>
<evidence type="ECO:0000256" key="1">
    <source>
        <dbReference type="SAM" id="MobiDB-lite"/>
    </source>
</evidence>
<dbReference type="InterPro" id="IPR009100">
    <property type="entry name" value="AcylCoA_DH/oxidase_NM_dom_sf"/>
</dbReference>
<dbReference type="SUPFAM" id="SSF56645">
    <property type="entry name" value="Acyl-CoA dehydrogenase NM domain-like"/>
    <property type="match status" value="1"/>
</dbReference>
<dbReference type="Gene3D" id="2.40.110.10">
    <property type="entry name" value="Butyryl-CoA Dehydrogenase, subunit A, domain 2"/>
    <property type="match status" value="1"/>
</dbReference>